<evidence type="ECO:0000259" key="3">
    <source>
        <dbReference type="Pfam" id="PF20152"/>
    </source>
</evidence>
<dbReference type="AlphaFoldDB" id="A0A5C3QPM0"/>
<feature type="transmembrane region" description="Helical" evidence="2">
    <location>
        <begin position="87"/>
        <end position="110"/>
    </location>
</feature>
<name>A0A5C3QPM0_9AGAR</name>
<dbReference type="PANTHER" id="PTHR40465">
    <property type="entry name" value="CHROMOSOME 1, WHOLE GENOME SHOTGUN SEQUENCE"/>
    <property type="match status" value="1"/>
</dbReference>
<keyword evidence="2" id="KW-0472">Membrane</keyword>
<dbReference type="STRING" id="1884261.A0A5C3QPM0"/>
<reference evidence="4 5" key="1">
    <citation type="journal article" date="2019" name="Nat. Ecol. Evol.">
        <title>Megaphylogeny resolves global patterns of mushroom evolution.</title>
        <authorList>
            <person name="Varga T."/>
            <person name="Krizsan K."/>
            <person name="Foldi C."/>
            <person name="Dima B."/>
            <person name="Sanchez-Garcia M."/>
            <person name="Sanchez-Ramirez S."/>
            <person name="Szollosi G.J."/>
            <person name="Szarkandi J.G."/>
            <person name="Papp V."/>
            <person name="Albert L."/>
            <person name="Andreopoulos W."/>
            <person name="Angelini C."/>
            <person name="Antonin V."/>
            <person name="Barry K.W."/>
            <person name="Bougher N.L."/>
            <person name="Buchanan P."/>
            <person name="Buyck B."/>
            <person name="Bense V."/>
            <person name="Catcheside P."/>
            <person name="Chovatia M."/>
            <person name="Cooper J."/>
            <person name="Damon W."/>
            <person name="Desjardin D."/>
            <person name="Finy P."/>
            <person name="Geml J."/>
            <person name="Haridas S."/>
            <person name="Hughes K."/>
            <person name="Justo A."/>
            <person name="Karasinski D."/>
            <person name="Kautmanova I."/>
            <person name="Kiss B."/>
            <person name="Kocsube S."/>
            <person name="Kotiranta H."/>
            <person name="LaButti K.M."/>
            <person name="Lechner B.E."/>
            <person name="Liimatainen K."/>
            <person name="Lipzen A."/>
            <person name="Lukacs Z."/>
            <person name="Mihaltcheva S."/>
            <person name="Morgado L.N."/>
            <person name="Niskanen T."/>
            <person name="Noordeloos M.E."/>
            <person name="Ohm R.A."/>
            <person name="Ortiz-Santana B."/>
            <person name="Ovrebo C."/>
            <person name="Racz N."/>
            <person name="Riley R."/>
            <person name="Savchenko A."/>
            <person name="Shiryaev A."/>
            <person name="Soop K."/>
            <person name="Spirin V."/>
            <person name="Szebenyi C."/>
            <person name="Tomsovsky M."/>
            <person name="Tulloss R.E."/>
            <person name="Uehling J."/>
            <person name="Grigoriev I.V."/>
            <person name="Vagvolgyi C."/>
            <person name="Papp T."/>
            <person name="Martin F.M."/>
            <person name="Miettinen O."/>
            <person name="Hibbett D.S."/>
            <person name="Nagy L.G."/>
        </authorList>
    </citation>
    <scope>NUCLEOTIDE SEQUENCE [LARGE SCALE GENOMIC DNA]</scope>
    <source>
        <strain evidence="4 5">CBS 309.79</strain>
    </source>
</reference>
<feature type="transmembrane region" description="Helical" evidence="2">
    <location>
        <begin position="50"/>
        <end position="75"/>
    </location>
</feature>
<feature type="domain" description="DUF6534" evidence="3">
    <location>
        <begin position="170"/>
        <end position="257"/>
    </location>
</feature>
<evidence type="ECO:0000313" key="4">
    <source>
        <dbReference type="EMBL" id="TFL03318.1"/>
    </source>
</evidence>
<dbReference type="Proteomes" id="UP000305067">
    <property type="component" value="Unassembled WGS sequence"/>
</dbReference>
<feature type="transmembrane region" description="Helical" evidence="2">
    <location>
        <begin position="203"/>
        <end position="228"/>
    </location>
</feature>
<protein>
    <recommendedName>
        <fullName evidence="3">DUF6534 domain-containing protein</fullName>
    </recommendedName>
</protein>
<feature type="region of interest" description="Disordered" evidence="1">
    <location>
        <begin position="314"/>
        <end position="367"/>
    </location>
</feature>
<keyword evidence="2" id="KW-1133">Transmembrane helix</keyword>
<evidence type="ECO:0000313" key="5">
    <source>
        <dbReference type="Proteomes" id="UP000305067"/>
    </source>
</evidence>
<evidence type="ECO:0000256" key="1">
    <source>
        <dbReference type="SAM" id="MobiDB-lite"/>
    </source>
</evidence>
<sequence>MSDASLVNVSLTYGALLIGSLIATTLSGFVVLQCMVYLKLYSNSDRLNTQLMVLATWVLDLVHTIFVGMGVWHYTIAHFGNYAEVEIIHWTIAMTIVVTAVLTIMVHLFFARRIFFLSDRNWAWTAPILVLAVLRLASASATTGVMLQVKTFTAFKKDYSWLFTLGLALSSAVDALITTALCLLINTSRSAAPSSLNQLVDSLILYTLENGAITSLGTILSMICWITMSDNLIFMAMHFAITKLYANSFLVTLNVRYQLRRPETTISQGSEPGDSIPAVVFNSRRHPRRRGLTTTGATGTVDVRTGMSTGQFVVSSTTQGEQMRPPKDPLQTRIKNVGSHDTHDSDDDWDSTYERAAAGSNGVRSLP</sequence>
<gene>
    <name evidence="4" type="ORF">BDV98DRAFT_564011</name>
</gene>
<dbReference type="OrthoDB" id="3206554at2759"/>
<evidence type="ECO:0000256" key="2">
    <source>
        <dbReference type="SAM" id="Phobius"/>
    </source>
</evidence>
<feature type="transmembrane region" description="Helical" evidence="2">
    <location>
        <begin position="234"/>
        <end position="253"/>
    </location>
</feature>
<keyword evidence="5" id="KW-1185">Reference proteome</keyword>
<organism evidence="4 5">
    <name type="scientific">Pterulicium gracile</name>
    <dbReference type="NCBI Taxonomy" id="1884261"/>
    <lineage>
        <taxon>Eukaryota</taxon>
        <taxon>Fungi</taxon>
        <taxon>Dikarya</taxon>
        <taxon>Basidiomycota</taxon>
        <taxon>Agaricomycotina</taxon>
        <taxon>Agaricomycetes</taxon>
        <taxon>Agaricomycetidae</taxon>
        <taxon>Agaricales</taxon>
        <taxon>Pleurotineae</taxon>
        <taxon>Pterulaceae</taxon>
        <taxon>Pterulicium</taxon>
    </lineage>
</organism>
<accession>A0A5C3QPM0</accession>
<feature type="transmembrane region" description="Helical" evidence="2">
    <location>
        <begin position="159"/>
        <end position="183"/>
    </location>
</feature>
<feature type="transmembrane region" description="Helical" evidence="2">
    <location>
        <begin position="122"/>
        <end position="147"/>
    </location>
</feature>
<keyword evidence="2" id="KW-0812">Transmembrane</keyword>
<dbReference type="PANTHER" id="PTHR40465:SF1">
    <property type="entry name" value="DUF6534 DOMAIN-CONTAINING PROTEIN"/>
    <property type="match status" value="1"/>
</dbReference>
<feature type="transmembrane region" description="Helical" evidence="2">
    <location>
        <begin position="12"/>
        <end position="38"/>
    </location>
</feature>
<proteinExistence type="predicted"/>
<dbReference type="EMBL" id="ML178820">
    <property type="protein sequence ID" value="TFL03318.1"/>
    <property type="molecule type" value="Genomic_DNA"/>
</dbReference>
<dbReference type="InterPro" id="IPR045339">
    <property type="entry name" value="DUF6534"/>
</dbReference>
<dbReference type="Pfam" id="PF20152">
    <property type="entry name" value="DUF6534"/>
    <property type="match status" value="1"/>
</dbReference>